<evidence type="ECO:0000256" key="1">
    <source>
        <dbReference type="SAM" id="Coils"/>
    </source>
</evidence>
<evidence type="ECO:0000313" key="4">
    <source>
        <dbReference type="Proteomes" id="UP001161247"/>
    </source>
</evidence>
<gene>
    <name evidence="3" type="ORF">OLC1_LOCUS21903</name>
</gene>
<sequence>MGGGVTTLVYTETLCHFISSFTSKTSPEKRQFCCPCISFTTVRERSLALPPEASTFTAIEERYNLGRIQLKGETPETRSNWISVVDFSSTIDSADEAKVVVESNSLALVKDDWSQVDEKRIDKYRADVKALEEYKTSFPGVMSSSNTAFGLLGDSKLFDVKNSDDEGSSTKIAKKKKKVKRLIKASENEPRKKSKHDHALEREAILEKNETIPPVSEGAKGIPMRTAMISFLLRSKNLRQDLAKAKAEKKEIEQEKTAQGANLEKEQQVRAAKEQELASLQAKCNELEVKMREYGDSHVSKTDLQQWLVTFWFRVLSSNGMANVMMKINEMAKEFGGHGGDALAIQAGPPDDELRVPEVSDSNIGIELASDDDFSEEMRSGNAGTKEKEPQAEKNAEETFEPTPMQGPESYFNHRIYMMILDEDQAKKFPLYSMISNLLRKREVIHNIRVVKQLEKDILDAIHAYNVQIHSRLMNSLKEKEEEMQRRLHQYDLDYHDSLILEQNIVEEVAHLKEENAKLKADKGIAVSPWFLEKHDILSIVE</sequence>
<reference evidence="3" key="1">
    <citation type="submission" date="2023-03" db="EMBL/GenBank/DDBJ databases">
        <authorList>
            <person name="Julca I."/>
        </authorList>
    </citation>
    <scope>NUCLEOTIDE SEQUENCE</scope>
</reference>
<organism evidence="3 4">
    <name type="scientific">Oldenlandia corymbosa var. corymbosa</name>
    <dbReference type="NCBI Taxonomy" id="529605"/>
    <lineage>
        <taxon>Eukaryota</taxon>
        <taxon>Viridiplantae</taxon>
        <taxon>Streptophyta</taxon>
        <taxon>Embryophyta</taxon>
        <taxon>Tracheophyta</taxon>
        <taxon>Spermatophyta</taxon>
        <taxon>Magnoliopsida</taxon>
        <taxon>eudicotyledons</taxon>
        <taxon>Gunneridae</taxon>
        <taxon>Pentapetalae</taxon>
        <taxon>asterids</taxon>
        <taxon>lamiids</taxon>
        <taxon>Gentianales</taxon>
        <taxon>Rubiaceae</taxon>
        <taxon>Rubioideae</taxon>
        <taxon>Spermacoceae</taxon>
        <taxon>Hedyotis-Oldenlandia complex</taxon>
        <taxon>Oldenlandia</taxon>
    </lineage>
</organism>
<feature type="coiled-coil region" evidence="1">
    <location>
        <begin position="467"/>
        <end position="522"/>
    </location>
</feature>
<evidence type="ECO:0000313" key="3">
    <source>
        <dbReference type="EMBL" id="CAI9115360.1"/>
    </source>
</evidence>
<feature type="coiled-coil region" evidence="1">
    <location>
        <begin position="235"/>
        <end position="297"/>
    </location>
</feature>
<feature type="region of interest" description="Disordered" evidence="2">
    <location>
        <begin position="163"/>
        <end position="204"/>
    </location>
</feature>
<evidence type="ECO:0000256" key="2">
    <source>
        <dbReference type="SAM" id="MobiDB-lite"/>
    </source>
</evidence>
<dbReference type="AlphaFoldDB" id="A0AAV1E7B5"/>
<feature type="compositionally biased region" description="Basic residues" evidence="2">
    <location>
        <begin position="172"/>
        <end position="183"/>
    </location>
</feature>
<feature type="compositionally biased region" description="Basic and acidic residues" evidence="2">
    <location>
        <begin position="184"/>
        <end position="204"/>
    </location>
</feature>
<feature type="region of interest" description="Disordered" evidence="2">
    <location>
        <begin position="370"/>
        <end position="407"/>
    </location>
</feature>
<accession>A0AAV1E7B5</accession>
<dbReference type="Proteomes" id="UP001161247">
    <property type="component" value="Chromosome 8"/>
</dbReference>
<keyword evidence="4" id="KW-1185">Reference proteome</keyword>
<name>A0AAV1E7B5_OLDCO</name>
<keyword evidence="1" id="KW-0175">Coiled coil</keyword>
<feature type="compositionally biased region" description="Basic and acidic residues" evidence="2">
    <location>
        <begin position="385"/>
        <end position="397"/>
    </location>
</feature>
<proteinExistence type="predicted"/>
<protein>
    <submittedName>
        <fullName evidence="3">OLC1v1016248C1</fullName>
    </submittedName>
</protein>
<dbReference type="EMBL" id="OX459125">
    <property type="protein sequence ID" value="CAI9115360.1"/>
    <property type="molecule type" value="Genomic_DNA"/>
</dbReference>